<dbReference type="GO" id="GO:0005759">
    <property type="term" value="C:mitochondrial matrix"/>
    <property type="evidence" value="ECO:0007669"/>
    <property type="project" value="InterPro"/>
</dbReference>
<protein>
    <recommendedName>
        <fullName evidence="3">Mitochondrial glycoprotein</fullName>
    </recommendedName>
</protein>
<dbReference type="Proteomes" id="UP001165080">
    <property type="component" value="Unassembled WGS sequence"/>
</dbReference>
<sequence length="258" mass="28165">MAARQRLARGILNLLAQQQSPAACKGQQAAGALIASAAQQVSHLHHHQAAPLLLRAASAAFSRALTTSAPLQNTSSGLGSLLREELDYEKKNYVRSEQVAGGPPAPFKLTEAPGDTLLTLTRSFKNEEISVDLHVNNQPSPQYEGDEGADEEGITTVAFNVSVAKEGKVLLFECESDGSSVVINHVSLEPKEGLASESMYSGPVFDELDDSLQRHFATFLEERGVTSELGEYLRFLIYDKEQREYQSWLDSVEKFVSK</sequence>
<accession>A0A9W6BYP4</accession>
<dbReference type="AlphaFoldDB" id="A0A9W6BYP4"/>
<keyword evidence="2" id="KW-1185">Reference proteome</keyword>
<dbReference type="PANTHER" id="PTHR10826">
    <property type="entry name" value="COMPLEMENT COMPONENT 1"/>
    <property type="match status" value="1"/>
</dbReference>
<organism evidence="1 2">
    <name type="scientific">Pleodorina starrii</name>
    <dbReference type="NCBI Taxonomy" id="330485"/>
    <lineage>
        <taxon>Eukaryota</taxon>
        <taxon>Viridiplantae</taxon>
        <taxon>Chlorophyta</taxon>
        <taxon>core chlorophytes</taxon>
        <taxon>Chlorophyceae</taxon>
        <taxon>CS clade</taxon>
        <taxon>Chlamydomonadales</taxon>
        <taxon>Volvocaceae</taxon>
        <taxon>Pleodorina</taxon>
    </lineage>
</organism>
<evidence type="ECO:0000313" key="2">
    <source>
        <dbReference type="Proteomes" id="UP001165080"/>
    </source>
</evidence>
<dbReference type="InterPro" id="IPR003428">
    <property type="entry name" value="MAM33"/>
</dbReference>
<dbReference type="InterPro" id="IPR036561">
    <property type="entry name" value="MAM33_sf"/>
</dbReference>
<evidence type="ECO:0000313" key="1">
    <source>
        <dbReference type="EMBL" id="GLC60683.1"/>
    </source>
</evidence>
<proteinExistence type="predicted"/>
<dbReference type="Gene3D" id="3.10.280.10">
    <property type="entry name" value="Mitochondrial glycoprotein"/>
    <property type="match status" value="1"/>
</dbReference>
<reference evidence="1 2" key="1">
    <citation type="journal article" date="2023" name="Commun. Biol.">
        <title>Reorganization of the ancestral sex-determining regions during the evolution of trioecy in Pleodorina starrii.</title>
        <authorList>
            <person name="Takahashi K."/>
            <person name="Suzuki S."/>
            <person name="Kawai-Toyooka H."/>
            <person name="Yamamoto K."/>
            <person name="Hamaji T."/>
            <person name="Ootsuki R."/>
            <person name="Yamaguchi H."/>
            <person name="Kawachi M."/>
            <person name="Higashiyama T."/>
            <person name="Nozaki H."/>
        </authorList>
    </citation>
    <scope>NUCLEOTIDE SEQUENCE [LARGE SCALE GENOMIC DNA]</scope>
    <source>
        <strain evidence="1 2">NIES-4479</strain>
    </source>
</reference>
<dbReference type="PANTHER" id="PTHR10826:SF1">
    <property type="entry name" value="COMPLEMENT COMPONENT 1 Q SUBCOMPONENT-BINDING PROTEIN, MITOCHONDRIAL"/>
    <property type="match status" value="1"/>
</dbReference>
<name>A0A9W6BYP4_9CHLO</name>
<dbReference type="OrthoDB" id="278212at2759"/>
<dbReference type="Pfam" id="PF02330">
    <property type="entry name" value="MAM33"/>
    <property type="match status" value="1"/>
</dbReference>
<dbReference type="SUPFAM" id="SSF54529">
    <property type="entry name" value="Mitochondrial glycoprotein MAM33-like"/>
    <property type="match status" value="1"/>
</dbReference>
<gene>
    <name evidence="1" type="primary">PLEST011913</name>
    <name evidence="1" type="ORF">PLESTB_001657600</name>
</gene>
<comment type="caution">
    <text evidence="1">The sequence shown here is derived from an EMBL/GenBank/DDBJ whole genome shotgun (WGS) entry which is preliminary data.</text>
</comment>
<dbReference type="EMBL" id="BRXU01000037">
    <property type="protein sequence ID" value="GLC60683.1"/>
    <property type="molecule type" value="Genomic_DNA"/>
</dbReference>
<evidence type="ECO:0008006" key="3">
    <source>
        <dbReference type="Google" id="ProtNLM"/>
    </source>
</evidence>